<dbReference type="GO" id="GO:0003677">
    <property type="term" value="F:DNA binding"/>
    <property type="evidence" value="ECO:0007669"/>
    <property type="project" value="UniProtKB-KW"/>
</dbReference>
<proteinExistence type="predicted"/>
<dbReference type="SUPFAM" id="SSF46785">
    <property type="entry name" value="Winged helix' DNA-binding domain"/>
    <property type="match status" value="1"/>
</dbReference>
<dbReference type="InterPro" id="IPR043135">
    <property type="entry name" value="Fur_C"/>
</dbReference>
<keyword evidence="4" id="KW-0804">Transcription</keyword>
<keyword evidence="2" id="KW-0805">Transcription regulation</keyword>
<evidence type="ECO:0000256" key="4">
    <source>
        <dbReference type="ARBA" id="ARBA00023163"/>
    </source>
</evidence>
<dbReference type="GO" id="GO:0003700">
    <property type="term" value="F:DNA-binding transcription factor activity"/>
    <property type="evidence" value="ECO:0007669"/>
    <property type="project" value="InterPro"/>
</dbReference>
<sequence length="73" mass="7856">MGELQAIDVGSGSARFDPNISDHHHAVCDQCGAVHDVYVNRAPEMRGLDGFAVADAHIVYRGLCAECSDTVKR</sequence>
<evidence type="ECO:0000256" key="1">
    <source>
        <dbReference type="ARBA" id="ARBA00022491"/>
    </source>
</evidence>
<evidence type="ECO:0000256" key="3">
    <source>
        <dbReference type="ARBA" id="ARBA00023125"/>
    </source>
</evidence>
<dbReference type="InterPro" id="IPR002481">
    <property type="entry name" value="FUR"/>
</dbReference>
<dbReference type="EMBL" id="CAEZUX010000092">
    <property type="protein sequence ID" value="CAB4617866.1"/>
    <property type="molecule type" value="Genomic_DNA"/>
</dbReference>
<reference evidence="5" key="1">
    <citation type="submission" date="2020-05" db="EMBL/GenBank/DDBJ databases">
        <authorList>
            <person name="Chiriac C."/>
            <person name="Salcher M."/>
            <person name="Ghai R."/>
            <person name="Kavagutti S V."/>
        </authorList>
    </citation>
    <scope>NUCLEOTIDE SEQUENCE</scope>
</reference>
<protein>
    <submittedName>
        <fullName evidence="5">Unannotated protein</fullName>
    </submittedName>
</protein>
<organism evidence="5">
    <name type="scientific">freshwater metagenome</name>
    <dbReference type="NCBI Taxonomy" id="449393"/>
    <lineage>
        <taxon>unclassified sequences</taxon>
        <taxon>metagenomes</taxon>
        <taxon>ecological metagenomes</taxon>
    </lineage>
</organism>
<name>A0A6J6HXW7_9ZZZZ</name>
<dbReference type="InterPro" id="IPR036390">
    <property type="entry name" value="WH_DNA-bd_sf"/>
</dbReference>
<keyword evidence="1" id="KW-0678">Repressor</keyword>
<dbReference type="AlphaFoldDB" id="A0A6J6HXW7"/>
<keyword evidence="3" id="KW-0238">DNA-binding</keyword>
<evidence type="ECO:0000256" key="2">
    <source>
        <dbReference type="ARBA" id="ARBA00023015"/>
    </source>
</evidence>
<accession>A0A6J6HXW7</accession>
<dbReference type="Pfam" id="PF01475">
    <property type="entry name" value="FUR"/>
    <property type="match status" value="1"/>
</dbReference>
<gene>
    <name evidence="5" type="ORF">UFOPK1874_00833</name>
</gene>
<evidence type="ECO:0000313" key="5">
    <source>
        <dbReference type="EMBL" id="CAB4617866.1"/>
    </source>
</evidence>
<dbReference type="Gene3D" id="3.30.1490.190">
    <property type="match status" value="1"/>
</dbReference>